<evidence type="ECO:0000313" key="3">
    <source>
        <dbReference type="EMBL" id="MBB4016717.1"/>
    </source>
</evidence>
<keyword evidence="4" id="KW-1185">Reference proteome</keyword>
<feature type="transmembrane region" description="Helical" evidence="2">
    <location>
        <begin position="46"/>
        <end position="65"/>
    </location>
</feature>
<dbReference type="EMBL" id="JACIEN010000001">
    <property type="protein sequence ID" value="MBB4016717.1"/>
    <property type="molecule type" value="Genomic_DNA"/>
</dbReference>
<feature type="compositionally biased region" description="Basic and acidic residues" evidence="1">
    <location>
        <begin position="77"/>
        <end position="96"/>
    </location>
</feature>
<dbReference type="RefSeq" id="WP_183316257.1">
    <property type="nucleotide sequence ID" value="NZ_JACIEN010000001.1"/>
</dbReference>
<evidence type="ECO:0000256" key="2">
    <source>
        <dbReference type="SAM" id="Phobius"/>
    </source>
</evidence>
<keyword evidence="2" id="KW-1133">Transmembrane helix</keyword>
<accession>A0A840C2P3</accession>
<evidence type="ECO:0000313" key="4">
    <source>
        <dbReference type="Proteomes" id="UP000577362"/>
    </source>
</evidence>
<proteinExistence type="predicted"/>
<keyword evidence="2" id="KW-0812">Transmembrane</keyword>
<feature type="transmembrane region" description="Helical" evidence="2">
    <location>
        <begin position="12"/>
        <end position="34"/>
    </location>
</feature>
<evidence type="ECO:0000256" key="1">
    <source>
        <dbReference type="SAM" id="MobiDB-lite"/>
    </source>
</evidence>
<feature type="region of interest" description="Disordered" evidence="1">
    <location>
        <begin position="67"/>
        <end position="96"/>
    </location>
</feature>
<protein>
    <submittedName>
        <fullName evidence="3">Uncharacterized protein</fullName>
    </submittedName>
</protein>
<gene>
    <name evidence="3" type="ORF">GGR16_001723</name>
</gene>
<organism evidence="3 4">
    <name type="scientific">Chelatococcus caeni</name>
    <dbReference type="NCBI Taxonomy" id="1348468"/>
    <lineage>
        <taxon>Bacteria</taxon>
        <taxon>Pseudomonadati</taxon>
        <taxon>Pseudomonadota</taxon>
        <taxon>Alphaproteobacteria</taxon>
        <taxon>Hyphomicrobiales</taxon>
        <taxon>Chelatococcaceae</taxon>
        <taxon>Chelatococcus</taxon>
    </lineage>
</organism>
<keyword evidence="2" id="KW-0472">Membrane</keyword>
<sequence>MSEGLIKPKRHFTRGLTIGTLVPAWTCIAWAMWLGDRMAEAVVPPMMMLIAATLGVYQGVGHLDLRGQLGAGRRGRPPYDRDDRFDLGRHDREQQP</sequence>
<dbReference type="AlphaFoldDB" id="A0A840C2P3"/>
<dbReference type="Proteomes" id="UP000577362">
    <property type="component" value="Unassembled WGS sequence"/>
</dbReference>
<name>A0A840C2P3_9HYPH</name>
<comment type="caution">
    <text evidence="3">The sequence shown here is derived from an EMBL/GenBank/DDBJ whole genome shotgun (WGS) entry which is preliminary data.</text>
</comment>
<reference evidence="3 4" key="1">
    <citation type="submission" date="2020-08" db="EMBL/GenBank/DDBJ databases">
        <title>Genomic Encyclopedia of Type Strains, Phase IV (KMG-IV): sequencing the most valuable type-strain genomes for metagenomic binning, comparative biology and taxonomic classification.</title>
        <authorList>
            <person name="Goeker M."/>
        </authorList>
    </citation>
    <scope>NUCLEOTIDE SEQUENCE [LARGE SCALE GENOMIC DNA]</scope>
    <source>
        <strain evidence="3 4">DSM 103737</strain>
    </source>
</reference>